<gene>
    <name evidence="1" type="ORF">PHMEG_00033252</name>
</gene>
<keyword evidence="2" id="KW-1185">Reference proteome</keyword>
<evidence type="ECO:0000313" key="1">
    <source>
        <dbReference type="EMBL" id="OWY96472.1"/>
    </source>
</evidence>
<evidence type="ECO:0000313" key="2">
    <source>
        <dbReference type="Proteomes" id="UP000198211"/>
    </source>
</evidence>
<protein>
    <submittedName>
        <fullName evidence="1">Uncharacterized protein</fullName>
    </submittedName>
</protein>
<dbReference type="Proteomes" id="UP000198211">
    <property type="component" value="Unassembled WGS sequence"/>
</dbReference>
<proteinExistence type="predicted"/>
<organism evidence="1 2">
    <name type="scientific">Phytophthora megakarya</name>
    <dbReference type="NCBI Taxonomy" id="4795"/>
    <lineage>
        <taxon>Eukaryota</taxon>
        <taxon>Sar</taxon>
        <taxon>Stramenopiles</taxon>
        <taxon>Oomycota</taxon>
        <taxon>Peronosporomycetes</taxon>
        <taxon>Peronosporales</taxon>
        <taxon>Peronosporaceae</taxon>
        <taxon>Phytophthora</taxon>
    </lineage>
</organism>
<sequence length="146" mass="15745">MITTSMRSSEDAAMETPLYLLLPSPDTLVNGYDATHPGKARCDAGSLNDRTEDHAVQQNTDVVANAHSLAGCLDNGFTLELTEEQQLIRADLKAATYQGSSGGVVYRVCKQRVWSIAKGLATKTKSTLAEMDGKARPKTMGSLLKR</sequence>
<name>A0A225UU09_9STRA</name>
<comment type="caution">
    <text evidence="1">The sequence shown here is derived from an EMBL/GenBank/DDBJ whole genome shotgun (WGS) entry which is preliminary data.</text>
</comment>
<accession>A0A225UU09</accession>
<reference evidence="2" key="1">
    <citation type="submission" date="2017-03" db="EMBL/GenBank/DDBJ databases">
        <title>Phytopthora megakarya and P. palmivora, two closely related causual agents of cacao black pod achieved similar genome size and gene model numbers by different mechanisms.</title>
        <authorList>
            <person name="Ali S."/>
            <person name="Shao J."/>
            <person name="Larry D.J."/>
            <person name="Kronmiller B."/>
            <person name="Shen D."/>
            <person name="Strem M.D."/>
            <person name="Melnick R.L."/>
            <person name="Guiltinan M.J."/>
            <person name="Tyler B.M."/>
            <person name="Meinhardt L.W."/>
            <person name="Bailey B.A."/>
        </authorList>
    </citation>
    <scope>NUCLEOTIDE SEQUENCE [LARGE SCALE GENOMIC DNA]</scope>
    <source>
        <strain evidence="2">zdho120</strain>
    </source>
</reference>
<dbReference type="EMBL" id="NBNE01011589">
    <property type="protein sequence ID" value="OWY96472.1"/>
    <property type="molecule type" value="Genomic_DNA"/>
</dbReference>
<dbReference type="AlphaFoldDB" id="A0A225UU09"/>